<organism evidence="1">
    <name type="scientific">Fagus sylvatica</name>
    <name type="common">Beechnut</name>
    <dbReference type="NCBI Taxonomy" id="28930"/>
    <lineage>
        <taxon>Eukaryota</taxon>
        <taxon>Viridiplantae</taxon>
        <taxon>Streptophyta</taxon>
        <taxon>Embryophyta</taxon>
        <taxon>Tracheophyta</taxon>
        <taxon>Spermatophyta</taxon>
        <taxon>Magnoliopsida</taxon>
        <taxon>eudicotyledons</taxon>
        <taxon>Gunneridae</taxon>
        <taxon>Pentapetalae</taxon>
        <taxon>rosids</taxon>
        <taxon>fabids</taxon>
        <taxon>Fagales</taxon>
        <taxon>Fagaceae</taxon>
        <taxon>Fagus</taxon>
    </lineage>
</organism>
<dbReference type="InterPro" id="IPR039637">
    <property type="entry name" value="CNOT7/CNOT8/Pop2"/>
</dbReference>
<dbReference type="EMBL" id="OIVN01006431">
    <property type="protein sequence ID" value="SPD33000.1"/>
    <property type="molecule type" value="Genomic_DNA"/>
</dbReference>
<dbReference type="AlphaFoldDB" id="A0A2N9J8Z3"/>
<dbReference type="InterPro" id="IPR012337">
    <property type="entry name" value="RNaseH-like_sf"/>
</dbReference>
<dbReference type="GO" id="GO:0003676">
    <property type="term" value="F:nucleic acid binding"/>
    <property type="evidence" value="ECO:0007669"/>
    <property type="project" value="InterPro"/>
</dbReference>
<protein>
    <submittedName>
        <fullName evidence="1">Uncharacterized protein</fullName>
    </submittedName>
</protein>
<proteinExistence type="predicted"/>
<dbReference type="SUPFAM" id="SSF53098">
    <property type="entry name" value="Ribonuclease H-like"/>
    <property type="match status" value="1"/>
</dbReference>
<dbReference type="PANTHER" id="PTHR10797">
    <property type="entry name" value="CCR4-NOT TRANSCRIPTION COMPLEX SUBUNIT"/>
    <property type="match status" value="1"/>
</dbReference>
<dbReference type="GO" id="GO:0004535">
    <property type="term" value="F:poly(A)-specific ribonuclease activity"/>
    <property type="evidence" value="ECO:0007669"/>
    <property type="project" value="InterPro"/>
</dbReference>
<dbReference type="GO" id="GO:0030014">
    <property type="term" value="C:CCR4-NOT complex"/>
    <property type="evidence" value="ECO:0007669"/>
    <property type="project" value="InterPro"/>
</dbReference>
<name>A0A2N9J8Z3_FAGSY</name>
<sequence length="160" mass="18568">MPHVYLPVPPRPPVVVQLQRIQISKIRIPSTYSNFDKNLEDGINSADFAVLMVESGLLFNGDYVWITFHGAYDFAHLIKIMTPHRELPFDLVQFMHVVHFTFGSRFYDLKHMMKFCNGLYGSENNGLYGVYGLCKYKKEVQGCLKERSQNGLEKQEWTET</sequence>
<dbReference type="Gene3D" id="3.30.420.10">
    <property type="entry name" value="Ribonuclease H-like superfamily/Ribonuclease H"/>
    <property type="match status" value="1"/>
</dbReference>
<gene>
    <name evidence="1" type="ORF">FSB_LOCUS60882</name>
</gene>
<reference evidence="1" key="1">
    <citation type="submission" date="2018-02" db="EMBL/GenBank/DDBJ databases">
        <authorList>
            <person name="Cohen D.B."/>
            <person name="Kent A.D."/>
        </authorList>
    </citation>
    <scope>NUCLEOTIDE SEQUENCE</scope>
</reference>
<dbReference type="InterPro" id="IPR036397">
    <property type="entry name" value="RNaseH_sf"/>
</dbReference>
<evidence type="ECO:0000313" key="1">
    <source>
        <dbReference type="EMBL" id="SPD33000.1"/>
    </source>
</evidence>
<accession>A0A2N9J8Z3</accession>